<dbReference type="PANTHER" id="PTHR42776">
    <property type="entry name" value="SERINE PEPTIDASE S9 FAMILY MEMBER"/>
    <property type="match status" value="1"/>
</dbReference>
<gene>
    <name evidence="3" type="ORF">J0H12_02990</name>
</gene>
<dbReference type="InterPro" id="IPR029058">
    <property type="entry name" value="AB_hydrolase_fold"/>
</dbReference>
<dbReference type="Gene3D" id="3.40.50.1820">
    <property type="entry name" value="alpha/beta hydrolase"/>
    <property type="match status" value="1"/>
</dbReference>
<dbReference type="GO" id="GO:0004252">
    <property type="term" value="F:serine-type endopeptidase activity"/>
    <property type="evidence" value="ECO:0007669"/>
    <property type="project" value="InterPro"/>
</dbReference>
<dbReference type="InterPro" id="IPR011042">
    <property type="entry name" value="6-blade_b-propeller_TolB-like"/>
</dbReference>
<name>A0A8J7Q0G5_9PROT</name>
<protein>
    <submittedName>
        <fullName evidence="3">S9 family peptidase</fullName>
    </submittedName>
</protein>
<dbReference type="PRINTS" id="PR00862">
    <property type="entry name" value="PROLIGOPTASE"/>
</dbReference>
<dbReference type="SUPFAM" id="SSF53474">
    <property type="entry name" value="alpha/beta-Hydrolases"/>
    <property type="match status" value="1"/>
</dbReference>
<dbReference type="Proteomes" id="UP000664414">
    <property type="component" value="Unassembled WGS sequence"/>
</dbReference>
<comment type="caution">
    <text evidence="3">The sequence shown here is derived from an EMBL/GenBank/DDBJ whole genome shotgun (WGS) entry which is preliminary data.</text>
</comment>
<dbReference type="InterPro" id="IPR002470">
    <property type="entry name" value="Peptidase_S9A"/>
</dbReference>
<sequence length="646" mass="73226">MSSSKMIEREVLFGNPERVSVRLSPDGKYLSYVAPYQEVLNIWIAPLNNVKDAFVITQDEKRGIHNYSWAFDGKTLLYMKDQEGNENWQLFSVDVETKQHKCLTPQANIQARIEKLSPSLPQELLIAINERDSAYHDLYKLNICTGEKVLIFKNESYSGYVCNEELKLKLLAKETPEGGSIWFYLNEGKVTPFQEIPVEDRLTTTPLRFNKEETQLYLIDSRGRNTGGLFEFNLATGIQTLIGDDARTDISDVMVNPITKKIEAYAVTYGRKEWSFCVEEISEELKTLQSIKEGDIEVLSRTLDDQHWIVGFIKDNSPLHYYHYDRHQKQKTFLFSNRPNLENMPLVKMRPMVIKARDGLDLMCYLSLPEDCEKPICPLPLVLLVHGGPSARDYWGYEPIPQWLANRGYAVLSVNYRGSTGFGKNFLNAGNGEWGGKMHEDLLDAVQFVIDQKIADPEKVAIMGGSYGGYATLIGLTFTPDIFACGIDIVGPSNLVTLVESIPPYWKPYLAAFKVTIGADFETFEGKEFLKTRSPIHYVNQIKKPLLICQGANDPRVKQAESDQIVKEMEAKNIPVTYVLYPDEGHGLARPQNRLSFFGIAEAFLAQNLGGRKQPLGLADFEKSSFQVKVGKDIITDLKNYNAERD</sequence>
<dbReference type="EMBL" id="JAFKGL010000014">
    <property type="protein sequence ID" value="MBN9412878.1"/>
    <property type="molecule type" value="Genomic_DNA"/>
</dbReference>
<accession>A0A8J7Q0G5</accession>
<evidence type="ECO:0000256" key="1">
    <source>
        <dbReference type="ARBA" id="ARBA00022801"/>
    </source>
</evidence>
<dbReference type="InterPro" id="IPR001375">
    <property type="entry name" value="Peptidase_S9_cat"/>
</dbReference>
<dbReference type="AlphaFoldDB" id="A0A8J7Q0G5"/>
<organism evidence="3 4">
    <name type="scientific">Candidatus Paracaedimonas acanthamoebae</name>
    <dbReference type="NCBI Taxonomy" id="244581"/>
    <lineage>
        <taxon>Bacteria</taxon>
        <taxon>Pseudomonadati</taxon>
        <taxon>Pseudomonadota</taxon>
        <taxon>Alphaproteobacteria</taxon>
        <taxon>Holosporales</taxon>
        <taxon>Caedimonadaceae</taxon>
        <taxon>Candidatus Paracaedimonas</taxon>
    </lineage>
</organism>
<dbReference type="Pfam" id="PF00326">
    <property type="entry name" value="Peptidase_S9"/>
    <property type="match status" value="1"/>
</dbReference>
<dbReference type="SUPFAM" id="SSF82171">
    <property type="entry name" value="DPP6 N-terminal domain-like"/>
    <property type="match status" value="1"/>
</dbReference>
<proteinExistence type="predicted"/>
<keyword evidence="1" id="KW-0378">Hydrolase</keyword>
<evidence type="ECO:0000313" key="4">
    <source>
        <dbReference type="Proteomes" id="UP000664414"/>
    </source>
</evidence>
<evidence type="ECO:0000259" key="2">
    <source>
        <dbReference type="Pfam" id="PF00326"/>
    </source>
</evidence>
<evidence type="ECO:0000313" key="3">
    <source>
        <dbReference type="EMBL" id="MBN9412878.1"/>
    </source>
</evidence>
<dbReference type="Gene3D" id="2.120.10.30">
    <property type="entry name" value="TolB, C-terminal domain"/>
    <property type="match status" value="1"/>
</dbReference>
<feature type="domain" description="Peptidase S9 prolyl oligopeptidase catalytic" evidence="2">
    <location>
        <begin position="399"/>
        <end position="611"/>
    </location>
</feature>
<reference evidence="3" key="1">
    <citation type="submission" date="2021-02" db="EMBL/GenBank/DDBJ databases">
        <title>Thiocyanate and organic carbon inputs drive convergent selection for specific autotrophic Afipia and Thiobacillus strains within complex microbiomes.</title>
        <authorList>
            <person name="Huddy R.J."/>
            <person name="Sachdeva R."/>
            <person name="Kadzinga F."/>
            <person name="Kantor R.S."/>
            <person name="Harrison S.T.L."/>
            <person name="Banfield J.F."/>
        </authorList>
    </citation>
    <scope>NUCLEOTIDE SEQUENCE</scope>
    <source>
        <strain evidence="3">SCN18_10_11_15_R4_P_38_20</strain>
    </source>
</reference>
<dbReference type="PANTHER" id="PTHR42776:SF27">
    <property type="entry name" value="DIPEPTIDYL PEPTIDASE FAMILY MEMBER 6"/>
    <property type="match status" value="1"/>
</dbReference>
<dbReference type="GO" id="GO:0006508">
    <property type="term" value="P:proteolysis"/>
    <property type="evidence" value="ECO:0007669"/>
    <property type="project" value="InterPro"/>
</dbReference>